<sequence>MMTRLETELPALPETGLARREFLIATAGVGGGLVLGFLLPRVMGPQAKHGAETSTFRTESRPFVPNAFIRVDPDGLVTLTVHKVEMGQGTFTSIPMLVAEEMDIDLAKVKLEQAPADDKKYADPILGSQVTGGSTSIRGAWKPLREAGAMARILLLTAASKQWNVPLEECTTSGGMISHGKSGKTVSYGEVAGAAALLPIPQKVQLKDPQHYRLIGTPAKRLDTPSKVNGQAKFGIDAQVPNMKIATVAASPILGGKLTSVDDSKARSIKGVVQVVKLEDAVAVVADHMWAAKQGLAALDIKWDGGRNASLDIKDIVGQLQEASNNQGRAAPGVVARSVGDFRKTFEQSKHRFEATYQVPFLSQAGLEPMNCTVHVQPDRCDIWVGTQVPTLAQAGAMTLTKLPAEKIFIHNHYIGGGFGRRLDVDFINQAVAIAKQLPYPVKVVWTREEDMQHGIYRPYYYDKLSAALDDQGKPIAWSHRVTGSSVMSRWVPQMVENGLDPDAVEGARDPLYARDNLLVEYIRQEPPGIVTGWWRGVGVTHNMFMIESFIDELAHLAKQDPLAYRLSQIDHVPRAKAVLQLAADKAGWGGALPQNQGRGLSVQFAFGSYVAQVAEVEVGKDDIRVKRVVCAVDCGTVVNPDTVVAQMEGGIIFGISGALYDQITVKQGRVEQSNFDNYRVLRMNEAPVIEVHLIRNNEAPGGVGEPGTAAVAPAIANAVFAATGKRIRTLPLVPSLMQT</sequence>
<keyword evidence="3" id="KW-1185">Reference proteome</keyword>
<dbReference type="AlphaFoldDB" id="A0A2R5F1I9"/>
<feature type="domain" description="Aldehyde oxidase/xanthine dehydrogenase a/b hammerhead" evidence="1">
    <location>
        <begin position="229"/>
        <end position="307"/>
    </location>
</feature>
<dbReference type="InterPro" id="IPR012368">
    <property type="entry name" value="OxRdtase_Mopterin-bd_su_IorB"/>
</dbReference>
<dbReference type="Pfam" id="PF02738">
    <property type="entry name" value="MoCoBD_1"/>
    <property type="match status" value="1"/>
</dbReference>
<gene>
    <name evidence="2" type="primary">iorB</name>
    <name evidence="2" type="ORF">NMK_0108</name>
</gene>
<comment type="caution">
    <text evidence="2">The sequence shown here is derived from an EMBL/GenBank/DDBJ whole genome shotgun (WGS) entry which is preliminary data.</text>
</comment>
<dbReference type="SMART" id="SM01008">
    <property type="entry name" value="Ald_Xan_dh_C"/>
    <property type="match status" value="1"/>
</dbReference>
<dbReference type="PROSITE" id="PS51318">
    <property type="entry name" value="TAT"/>
    <property type="match status" value="1"/>
</dbReference>
<dbReference type="SUPFAM" id="SSF56003">
    <property type="entry name" value="Molybdenum cofactor-binding domain"/>
    <property type="match status" value="2"/>
</dbReference>
<dbReference type="GO" id="GO:0047121">
    <property type="term" value="F:isoquinoline 1-oxidoreductase activity"/>
    <property type="evidence" value="ECO:0007669"/>
    <property type="project" value="UniProtKB-EC"/>
</dbReference>
<accession>A0A2R5F1I9</accession>
<evidence type="ECO:0000313" key="3">
    <source>
        <dbReference type="Proteomes" id="UP000245081"/>
    </source>
</evidence>
<dbReference type="Gene3D" id="3.30.365.10">
    <property type="entry name" value="Aldehyde oxidase/xanthine dehydrogenase, molybdopterin binding domain"/>
    <property type="match status" value="4"/>
</dbReference>
<dbReference type="Pfam" id="PF20256">
    <property type="entry name" value="MoCoBD_2"/>
    <property type="match status" value="2"/>
</dbReference>
<organism evidence="2 3">
    <name type="scientific">Novimethylophilus kurashikiensis</name>
    <dbReference type="NCBI Taxonomy" id="1825523"/>
    <lineage>
        <taxon>Bacteria</taxon>
        <taxon>Pseudomonadati</taxon>
        <taxon>Pseudomonadota</taxon>
        <taxon>Betaproteobacteria</taxon>
        <taxon>Nitrosomonadales</taxon>
        <taxon>Methylophilaceae</taxon>
        <taxon>Novimethylophilus</taxon>
    </lineage>
</organism>
<name>A0A2R5F1I9_9PROT</name>
<dbReference type="InterPro" id="IPR008274">
    <property type="entry name" value="AldOxase/xan_DH_MoCoBD1"/>
</dbReference>
<evidence type="ECO:0000313" key="2">
    <source>
        <dbReference type="EMBL" id="GBG12577.1"/>
    </source>
</evidence>
<evidence type="ECO:0000259" key="1">
    <source>
        <dbReference type="SMART" id="SM01008"/>
    </source>
</evidence>
<dbReference type="PIRSF" id="PIRSF036389">
    <property type="entry name" value="IOR_B"/>
    <property type="match status" value="1"/>
</dbReference>
<dbReference type="InterPro" id="IPR000674">
    <property type="entry name" value="Ald_Oxase/Xan_DH_a/b"/>
</dbReference>
<dbReference type="EMBL" id="BDOQ01000001">
    <property type="protein sequence ID" value="GBG12577.1"/>
    <property type="molecule type" value="Genomic_DNA"/>
</dbReference>
<dbReference type="PANTHER" id="PTHR47495:SF2">
    <property type="entry name" value="ALDEHYDE DEHYDROGENASE"/>
    <property type="match status" value="1"/>
</dbReference>
<dbReference type="RefSeq" id="WP_109013808.1">
    <property type="nucleotide sequence ID" value="NZ_BDOQ01000001.1"/>
</dbReference>
<dbReference type="InterPro" id="IPR052516">
    <property type="entry name" value="N-heterocyclic_Hydroxylase"/>
</dbReference>
<dbReference type="PANTHER" id="PTHR47495">
    <property type="entry name" value="ALDEHYDE DEHYDROGENASE"/>
    <property type="match status" value="1"/>
</dbReference>
<protein>
    <submittedName>
        <fullName evidence="2">Isoquinoline 1-oxidoreductase subunit beta</fullName>
        <ecNumber evidence="2">1.3.99.16</ecNumber>
    </submittedName>
</protein>
<dbReference type="OrthoDB" id="9767994at2"/>
<dbReference type="Proteomes" id="UP000245081">
    <property type="component" value="Unassembled WGS sequence"/>
</dbReference>
<dbReference type="InterPro" id="IPR046867">
    <property type="entry name" value="AldOxase/xan_DH_MoCoBD2"/>
</dbReference>
<reference evidence="2 3" key="1">
    <citation type="journal article" date="2018" name="Environ. Microbiol.">
        <title>Isolation and genomic characterization of Novimethylophilus kurashikiensis gen. nov. sp. nov., a new lanthanide-dependent methylotrophic species of Methylophilaceae.</title>
        <authorList>
            <person name="Lv H."/>
            <person name="Sahin N."/>
            <person name="Tani A."/>
        </authorList>
    </citation>
    <scope>NUCLEOTIDE SEQUENCE [LARGE SCALE GENOMIC DNA]</scope>
    <source>
        <strain evidence="2 3">La2-4</strain>
    </source>
</reference>
<proteinExistence type="predicted"/>
<keyword evidence="2" id="KW-0560">Oxidoreductase</keyword>
<dbReference type="InterPro" id="IPR006311">
    <property type="entry name" value="TAT_signal"/>
</dbReference>
<dbReference type="InterPro" id="IPR037165">
    <property type="entry name" value="AldOxase/xan_DH_Mopterin-bd_sf"/>
</dbReference>
<dbReference type="EC" id="1.3.99.16" evidence="2"/>
<dbReference type="Gene3D" id="3.90.1170.50">
    <property type="entry name" value="Aldehyde oxidase/xanthine dehydrogenase, a/b hammerhead"/>
    <property type="match status" value="1"/>
</dbReference>